<dbReference type="AlphaFoldDB" id="A0A2T3HM01"/>
<dbReference type="OrthoDB" id="652200at2"/>
<dbReference type="GO" id="GO:0005829">
    <property type="term" value="C:cytosol"/>
    <property type="evidence" value="ECO:0007669"/>
    <property type="project" value="TreeGrafter"/>
</dbReference>
<feature type="domain" description="Flavodoxin-like fold" evidence="3">
    <location>
        <begin position="9"/>
        <end position="177"/>
    </location>
</feature>
<sequence length="196" mass="22528">MDRGTHMKQLLILNADLEKSESTRFLIDAYVNGAVKSGAIVKEIAIVDLIFNSNKQFINRQAADLEPDLQKSFDAIKRANHIVLFCPVYVDVIPAKVKGFFDRLFLPDSVFTFQRQSFNNNFSGKSARIVSILDQATFEDWKQNRKTTYLSIKRTTFENCRISPVHTSTIGHLLSLENDYSKKWLRKMEKFGTDLI</sequence>
<evidence type="ECO:0000313" key="5">
    <source>
        <dbReference type="Proteomes" id="UP000240912"/>
    </source>
</evidence>
<proteinExistence type="inferred from homology"/>
<evidence type="ECO:0000313" key="4">
    <source>
        <dbReference type="EMBL" id="PST83467.1"/>
    </source>
</evidence>
<dbReference type="InterPro" id="IPR003680">
    <property type="entry name" value="Flavodoxin_fold"/>
</dbReference>
<dbReference type="PANTHER" id="PTHR10204:SF34">
    <property type="entry name" value="NAD(P)H DEHYDROGENASE [QUINONE] 1 ISOFORM 1"/>
    <property type="match status" value="1"/>
</dbReference>
<dbReference type="InterPro" id="IPR051545">
    <property type="entry name" value="NAD(P)H_dehydrogenase_qn"/>
</dbReference>
<dbReference type="InterPro" id="IPR029039">
    <property type="entry name" value="Flavoprotein-like_sf"/>
</dbReference>
<dbReference type="Gene3D" id="3.40.50.360">
    <property type="match status" value="1"/>
</dbReference>
<dbReference type="GO" id="GO:0003955">
    <property type="term" value="F:NAD(P)H dehydrogenase (quinone) activity"/>
    <property type="evidence" value="ECO:0007669"/>
    <property type="project" value="TreeGrafter"/>
</dbReference>
<keyword evidence="2" id="KW-0560">Oxidoreductase</keyword>
<dbReference type="Proteomes" id="UP000240912">
    <property type="component" value="Unassembled WGS sequence"/>
</dbReference>
<gene>
    <name evidence="4" type="ORF">C7T94_12960</name>
</gene>
<dbReference type="PANTHER" id="PTHR10204">
    <property type="entry name" value="NAD P H OXIDOREDUCTASE-RELATED"/>
    <property type="match status" value="1"/>
</dbReference>
<dbReference type="RefSeq" id="WP_107215727.1">
    <property type="nucleotide sequence ID" value="NZ_KZ686269.1"/>
</dbReference>
<comment type="caution">
    <text evidence="4">The sequence shown here is derived from an EMBL/GenBank/DDBJ whole genome shotgun (WGS) entry which is preliminary data.</text>
</comment>
<keyword evidence="5" id="KW-1185">Reference proteome</keyword>
<dbReference type="SUPFAM" id="SSF52218">
    <property type="entry name" value="Flavoproteins"/>
    <property type="match status" value="1"/>
</dbReference>
<dbReference type="EMBL" id="PYLS01000005">
    <property type="protein sequence ID" value="PST83467.1"/>
    <property type="molecule type" value="Genomic_DNA"/>
</dbReference>
<evidence type="ECO:0000256" key="2">
    <source>
        <dbReference type="ARBA" id="ARBA00023002"/>
    </source>
</evidence>
<organism evidence="4 5">
    <name type="scientific">Pedobacter yulinensis</name>
    <dbReference type="NCBI Taxonomy" id="2126353"/>
    <lineage>
        <taxon>Bacteria</taxon>
        <taxon>Pseudomonadati</taxon>
        <taxon>Bacteroidota</taxon>
        <taxon>Sphingobacteriia</taxon>
        <taxon>Sphingobacteriales</taxon>
        <taxon>Sphingobacteriaceae</taxon>
        <taxon>Pedobacter</taxon>
    </lineage>
</organism>
<accession>A0A2T3HM01</accession>
<reference evidence="4 5" key="1">
    <citation type="submission" date="2018-03" db="EMBL/GenBank/DDBJ databases">
        <authorList>
            <person name="Keele B.F."/>
        </authorList>
    </citation>
    <scope>NUCLEOTIDE SEQUENCE [LARGE SCALE GENOMIC DNA]</scope>
    <source>
        <strain evidence="4 5">YL28-9</strain>
    </source>
</reference>
<name>A0A2T3HM01_9SPHI</name>
<evidence type="ECO:0000256" key="1">
    <source>
        <dbReference type="ARBA" id="ARBA00006252"/>
    </source>
</evidence>
<protein>
    <recommendedName>
        <fullName evidence="3">Flavodoxin-like fold domain-containing protein</fullName>
    </recommendedName>
</protein>
<evidence type="ECO:0000259" key="3">
    <source>
        <dbReference type="Pfam" id="PF02525"/>
    </source>
</evidence>
<comment type="similarity">
    <text evidence="1">Belongs to the NAD(P)H dehydrogenase (quinone) family.</text>
</comment>
<dbReference type="Pfam" id="PF02525">
    <property type="entry name" value="Flavodoxin_2"/>
    <property type="match status" value="1"/>
</dbReference>